<dbReference type="InterPro" id="IPR003166">
    <property type="entry name" value="TFIIE_bsu_DNA-bd"/>
</dbReference>
<dbReference type="EMBL" id="SPRC01000016">
    <property type="protein sequence ID" value="TIB80429.1"/>
    <property type="molecule type" value="Genomic_DNA"/>
</dbReference>
<dbReference type="Pfam" id="PF18121">
    <property type="entry name" value="TFA2_Winged_2"/>
    <property type="match status" value="1"/>
</dbReference>
<comment type="caution">
    <text evidence="11">The sequence shown here is derived from an EMBL/GenBank/DDBJ whole genome shotgun (WGS) entry which is preliminary data.</text>
</comment>
<dbReference type="EMBL" id="SPRH01000002">
    <property type="protein sequence ID" value="TIC04789.1"/>
    <property type="molecule type" value="Genomic_DNA"/>
</dbReference>
<feature type="region of interest" description="Disordered" evidence="7">
    <location>
        <begin position="52"/>
        <end position="136"/>
    </location>
</feature>
<reference evidence="12 13" key="1">
    <citation type="submission" date="2019-03" db="EMBL/GenBank/DDBJ databases">
        <title>Sequencing 25 genomes of Wallemia mellicola.</title>
        <authorList>
            <person name="Gostincar C."/>
        </authorList>
    </citation>
    <scope>NUCLEOTIDE SEQUENCE [LARGE SCALE GENOMIC DNA]</scope>
    <source>
        <strain evidence="11 12">EXF-1262</strain>
        <strain evidence="10 13">EXF-6152</strain>
    </source>
</reference>
<evidence type="ECO:0000256" key="1">
    <source>
        <dbReference type="ARBA" id="ARBA00004123"/>
    </source>
</evidence>
<comment type="subcellular location">
    <subcellularLocation>
        <location evidence="1">Nucleus</location>
    </subcellularLocation>
</comment>
<evidence type="ECO:0000259" key="9">
    <source>
        <dbReference type="PROSITE" id="PS51351"/>
    </source>
</evidence>
<evidence type="ECO:0000313" key="11">
    <source>
        <dbReference type="EMBL" id="TIC04789.1"/>
    </source>
</evidence>
<dbReference type="Proteomes" id="UP000310685">
    <property type="component" value="Unassembled WGS sequence"/>
</dbReference>
<evidence type="ECO:0000256" key="2">
    <source>
        <dbReference type="ARBA" id="ARBA00023015"/>
    </source>
</evidence>
<keyword evidence="2" id="KW-0805">Transcription regulation</keyword>
<feature type="domain" description="TFIIE beta" evidence="9">
    <location>
        <begin position="220"/>
        <end position="297"/>
    </location>
</feature>
<keyword evidence="3" id="KW-0238">DNA-binding</keyword>
<keyword evidence="5" id="KW-0539">Nucleus</keyword>
<evidence type="ECO:0000256" key="7">
    <source>
        <dbReference type="SAM" id="MobiDB-lite"/>
    </source>
</evidence>
<evidence type="ECO:0000313" key="12">
    <source>
        <dbReference type="Proteomes" id="UP000307169"/>
    </source>
</evidence>
<protein>
    <recommendedName>
        <fullName evidence="9">TFIIE beta domain-containing protein</fullName>
    </recommendedName>
</protein>
<dbReference type="Proteomes" id="UP000307169">
    <property type="component" value="Unassembled WGS sequence"/>
</dbReference>
<evidence type="ECO:0000313" key="13">
    <source>
        <dbReference type="Proteomes" id="UP000310685"/>
    </source>
</evidence>
<sequence length="446" mass="49437">MKISHVAGILAVAGLATARMEVKRGGEHDSSVEKAIQEGKWIEGLWGEDAYKHHDDQKAENKWDSGKNDKNDAKNDGKDDDKNDDKKNDQDDGKNDEKNDSKNDGKKEDEDNDKKKPEEHNDDQKKPDGHKDKCGYTPEEKEKFIASGKYDPCLSLQAQAQAFRKKIASQQPQAWGAAMPSPSVAPTPGPSGVDDGIPIAGSAAAAAQAAAKRKKANEIYSQPRDTGVGMHINSQLAYLVQFIKDYNAPIRLEDLIVRSGIELIRTPGLLDLFNSHDRVQHDTKLDLYSYRHDFPMKSKAELLKHVKGYAPRGGMRVNLLKESWSGAPAAIDELERENEIVVLRGKDGQGMRTVFENNVKDAIEVQEEFRGLWHSLNVPPESEVARDLDDAGLKRTSKTEVAPAVPQTAQKKRKKAGSSNRRVKITNTHLQEQGIDLSKDFVPPGK</sequence>
<dbReference type="GO" id="GO:0001097">
    <property type="term" value="F:TFIIH-class transcription factor complex binding"/>
    <property type="evidence" value="ECO:0007669"/>
    <property type="project" value="TreeGrafter"/>
</dbReference>
<gene>
    <name evidence="11" type="ORF">E3Q17_00212</name>
    <name evidence="10" type="ORF">E3Q22_01958</name>
</gene>
<dbReference type="GO" id="GO:0005673">
    <property type="term" value="C:transcription factor TFIIE complex"/>
    <property type="evidence" value="ECO:0007669"/>
    <property type="project" value="InterPro"/>
</dbReference>
<feature type="chain" id="PRO_5044609229" description="TFIIE beta domain-containing protein" evidence="8">
    <location>
        <begin position="19"/>
        <end position="446"/>
    </location>
</feature>
<dbReference type="PANTHER" id="PTHR12716:SF8">
    <property type="entry name" value="TRANSCRIPTION INITIATION FACTOR IIE SUBUNIT BETA"/>
    <property type="match status" value="1"/>
</dbReference>
<dbReference type="GO" id="GO:0003677">
    <property type="term" value="F:DNA binding"/>
    <property type="evidence" value="ECO:0007669"/>
    <property type="project" value="UniProtKB-KW"/>
</dbReference>
<dbReference type="AlphaFoldDB" id="A0A4T0P642"/>
<feature type="region of interest" description="Disordered" evidence="7">
    <location>
        <begin position="394"/>
        <end position="446"/>
    </location>
</feature>
<feature type="compositionally biased region" description="Basic residues" evidence="7">
    <location>
        <begin position="410"/>
        <end position="424"/>
    </location>
</feature>
<evidence type="ECO:0000256" key="8">
    <source>
        <dbReference type="SAM" id="SignalP"/>
    </source>
</evidence>
<comment type="function">
    <text evidence="6">Recruits TFIIH to the initiation complex and stimulates the RNA polymerase II C-terminal domain kinase and DNA-dependent ATPase activities of TFIIH. Both TFIIH and TFIIE are required for promoter clearance by RNA polymerase.</text>
</comment>
<dbReference type="Pfam" id="PF22254">
    <property type="entry name" value="TFA2_E-tether"/>
    <property type="match status" value="1"/>
</dbReference>
<dbReference type="InterPro" id="IPR054600">
    <property type="entry name" value="TFA2_E-tether"/>
</dbReference>
<evidence type="ECO:0000313" key="10">
    <source>
        <dbReference type="EMBL" id="TIB80429.1"/>
    </source>
</evidence>
<dbReference type="PROSITE" id="PS51351">
    <property type="entry name" value="TFIIE_BETA_C"/>
    <property type="match status" value="1"/>
</dbReference>
<keyword evidence="8" id="KW-0732">Signal</keyword>
<dbReference type="InterPro" id="IPR040501">
    <property type="entry name" value="TFA2_Winged_2"/>
</dbReference>
<evidence type="ECO:0000256" key="6">
    <source>
        <dbReference type="ARBA" id="ARBA00025581"/>
    </source>
</evidence>
<organism evidence="11 12">
    <name type="scientific">Wallemia mellicola</name>
    <dbReference type="NCBI Taxonomy" id="1708541"/>
    <lineage>
        <taxon>Eukaryota</taxon>
        <taxon>Fungi</taxon>
        <taxon>Dikarya</taxon>
        <taxon>Basidiomycota</taxon>
        <taxon>Wallemiomycotina</taxon>
        <taxon>Wallemiomycetes</taxon>
        <taxon>Wallemiales</taxon>
        <taxon>Wallemiaceae</taxon>
        <taxon>Wallemia</taxon>
    </lineage>
</organism>
<evidence type="ECO:0000256" key="3">
    <source>
        <dbReference type="ARBA" id="ARBA00023125"/>
    </source>
</evidence>
<dbReference type="InterPro" id="IPR016656">
    <property type="entry name" value="TFIIE-bsu"/>
</dbReference>
<name>A0A4T0P642_9BASI</name>
<keyword evidence="4" id="KW-0804">Transcription</keyword>
<dbReference type="GO" id="GO:0006367">
    <property type="term" value="P:transcription initiation at RNA polymerase II promoter"/>
    <property type="evidence" value="ECO:0007669"/>
    <property type="project" value="InterPro"/>
</dbReference>
<dbReference type="Pfam" id="PF02186">
    <property type="entry name" value="TFIIE_beta"/>
    <property type="match status" value="1"/>
</dbReference>
<evidence type="ECO:0000256" key="5">
    <source>
        <dbReference type="ARBA" id="ARBA00023242"/>
    </source>
</evidence>
<proteinExistence type="predicted"/>
<dbReference type="PANTHER" id="PTHR12716">
    <property type="entry name" value="TRANSCRIPTION INITIATION FACTOR IIE, BETA SUBUNIT"/>
    <property type="match status" value="1"/>
</dbReference>
<accession>A0A4T0P642</accession>
<evidence type="ECO:0000256" key="4">
    <source>
        <dbReference type="ARBA" id="ARBA00023163"/>
    </source>
</evidence>
<feature type="signal peptide" evidence="8">
    <location>
        <begin position="1"/>
        <end position="18"/>
    </location>
</feature>